<comment type="caution">
    <text evidence="1">The sequence shown here is derived from an EMBL/GenBank/DDBJ whole genome shotgun (WGS) entry which is preliminary data.</text>
</comment>
<dbReference type="EMBL" id="BSNW01000050">
    <property type="protein sequence ID" value="GLQ70266.1"/>
    <property type="molecule type" value="Genomic_DNA"/>
</dbReference>
<evidence type="ECO:0000313" key="2">
    <source>
        <dbReference type="Proteomes" id="UP001156672"/>
    </source>
</evidence>
<dbReference type="InterPro" id="IPR024651">
    <property type="entry name" value="FAD-SLDH_ssu"/>
</dbReference>
<accession>A0ABQ5X359</accession>
<gene>
    <name evidence="1" type="ORF">GCM10007866_27190</name>
</gene>
<organism evidence="1 2">
    <name type="scientific">Gluconobacter albidus</name>
    <dbReference type="NCBI Taxonomy" id="318683"/>
    <lineage>
        <taxon>Bacteria</taxon>
        <taxon>Pseudomonadati</taxon>
        <taxon>Pseudomonadota</taxon>
        <taxon>Alphaproteobacteria</taxon>
        <taxon>Acetobacterales</taxon>
        <taxon>Acetobacteraceae</taxon>
        <taxon>Gluconobacter</taxon>
    </lineage>
</organism>
<dbReference type="Proteomes" id="UP001156672">
    <property type="component" value="Unassembled WGS sequence"/>
</dbReference>
<dbReference type="Pfam" id="PF12318">
    <property type="entry name" value="FAD-SLDH"/>
    <property type="match status" value="1"/>
</dbReference>
<dbReference type="PROSITE" id="PS51318">
    <property type="entry name" value="TAT"/>
    <property type="match status" value="1"/>
</dbReference>
<evidence type="ECO:0008006" key="3">
    <source>
        <dbReference type="Google" id="ProtNLM"/>
    </source>
</evidence>
<sequence length="183" mass="19657">MDTLSDPNPVSAMLSRRRLLALSGACLTAVAVGTAKKGSAQEIVSSNRDGISDFMQLSAFATGHKNLDLGIGSALFLAFEAQKHDFPDQVAALRERIAKNGYPDVEALEAALTGDPLHATLLQIIRGWYSGVIESGTNAKVYAFEKALMYQTSRDVVVIPTYAHNGPNYWVAEPASVAVMPEF</sequence>
<evidence type="ECO:0000313" key="1">
    <source>
        <dbReference type="EMBL" id="GLQ70266.1"/>
    </source>
</evidence>
<protein>
    <recommendedName>
        <fullName evidence="3">Dehydrogenase</fullName>
    </recommendedName>
</protein>
<dbReference type="InterPro" id="IPR006311">
    <property type="entry name" value="TAT_signal"/>
</dbReference>
<reference evidence="2" key="1">
    <citation type="journal article" date="2019" name="Int. J. Syst. Evol. Microbiol.">
        <title>The Global Catalogue of Microorganisms (GCM) 10K type strain sequencing project: providing services to taxonomists for standard genome sequencing and annotation.</title>
        <authorList>
            <consortium name="The Broad Institute Genomics Platform"/>
            <consortium name="The Broad Institute Genome Sequencing Center for Infectious Disease"/>
            <person name="Wu L."/>
            <person name="Ma J."/>
        </authorList>
    </citation>
    <scope>NUCLEOTIDE SEQUENCE [LARGE SCALE GENOMIC DNA]</scope>
    <source>
        <strain evidence="2">NBRC 3250</strain>
    </source>
</reference>
<proteinExistence type="predicted"/>
<name>A0ABQ5X359_9PROT</name>
<keyword evidence="2" id="KW-1185">Reference proteome</keyword>
<dbReference type="RefSeq" id="WP_062029733.1">
    <property type="nucleotide sequence ID" value="NZ_BEWL01000002.1"/>
</dbReference>